<evidence type="ECO:0000313" key="2">
    <source>
        <dbReference type="Proteomes" id="UP000295043"/>
    </source>
</evidence>
<evidence type="ECO:0000313" key="1">
    <source>
        <dbReference type="EMBL" id="TCN36398.1"/>
    </source>
</evidence>
<sequence>MQPINAALNSVILGETDADTALASAQSALDRMLAN</sequence>
<accession>A0A4R2C6Y9</accession>
<reference evidence="1 2" key="1">
    <citation type="submission" date="2019-03" db="EMBL/GenBank/DDBJ databases">
        <title>Genomic Encyclopedia of Type Strains, Phase IV (KMG-V): Genome sequencing to study the core and pangenomes of soil and plant-associated prokaryotes.</title>
        <authorList>
            <person name="Whitman W."/>
        </authorList>
    </citation>
    <scope>NUCLEOTIDE SEQUENCE [LARGE SCALE GENOMIC DNA]</scope>
    <source>
        <strain evidence="1 2">23C40</strain>
    </source>
</reference>
<comment type="caution">
    <text evidence="1">The sequence shown here is derived from an EMBL/GenBank/DDBJ whole genome shotgun (WGS) entry which is preliminary data.</text>
</comment>
<dbReference type="AlphaFoldDB" id="A0A4R2C6Y9"/>
<gene>
    <name evidence="1" type="ORF">EV184_101390</name>
</gene>
<dbReference type="EMBL" id="SLVU01000001">
    <property type="protein sequence ID" value="TCN36398.1"/>
    <property type="molecule type" value="Genomic_DNA"/>
</dbReference>
<dbReference type="Proteomes" id="UP000295043">
    <property type="component" value="Unassembled WGS sequence"/>
</dbReference>
<organism evidence="1 2">
    <name type="scientific">Sinorhizobium americanum</name>
    <dbReference type="NCBI Taxonomy" id="194963"/>
    <lineage>
        <taxon>Bacteria</taxon>
        <taxon>Pseudomonadati</taxon>
        <taxon>Pseudomonadota</taxon>
        <taxon>Alphaproteobacteria</taxon>
        <taxon>Hyphomicrobiales</taxon>
        <taxon>Rhizobiaceae</taxon>
        <taxon>Sinorhizobium/Ensifer group</taxon>
        <taxon>Sinorhizobium</taxon>
    </lineage>
</organism>
<name>A0A4R2C6Y9_9HYPH</name>
<proteinExistence type="predicted"/>
<protein>
    <submittedName>
        <fullName evidence="1">Uncharacterized protein</fullName>
    </submittedName>
</protein>